<reference evidence="4 5" key="1">
    <citation type="submission" date="2016-11" db="EMBL/GenBank/DDBJ databases">
        <authorList>
            <person name="Jaros S."/>
            <person name="Januszkiewicz K."/>
            <person name="Wedrychowicz H."/>
        </authorList>
    </citation>
    <scope>NUCLEOTIDE SEQUENCE [LARGE SCALE GENOMIC DNA]</scope>
    <source>
        <strain evidence="4 5">DSM 100565</strain>
    </source>
</reference>
<evidence type="ECO:0000256" key="1">
    <source>
        <dbReference type="SAM" id="Phobius"/>
    </source>
</evidence>
<accession>A0A1M6CIS9</accession>
<feature type="transmembrane region" description="Helical" evidence="1">
    <location>
        <begin position="39"/>
        <end position="61"/>
    </location>
</feature>
<dbReference type="AlphaFoldDB" id="A0A1M6CIS9"/>
<feature type="signal peptide" evidence="2">
    <location>
        <begin position="1"/>
        <end position="20"/>
    </location>
</feature>
<keyword evidence="1" id="KW-1133">Transmembrane helix</keyword>
<keyword evidence="5" id="KW-1185">Reference proteome</keyword>
<dbReference type="InterPro" id="IPR009875">
    <property type="entry name" value="PilZ_domain"/>
</dbReference>
<protein>
    <submittedName>
        <fullName evidence="4">PilZ domain-containing protein</fullName>
    </submittedName>
</protein>
<dbReference type="Pfam" id="PF07238">
    <property type="entry name" value="PilZ"/>
    <property type="match status" value="1"/>
</dbReference>
<organism evidence="4 5">
    <name type="scientific">Wenxinia saemankumensis</name>
    <dbReference type="NCBI Taxonomy" id="1447782"/>
    <lineage>
        <taxon>Bacteria</taxon>
        <taxon>Pseudomonadati</taxon>
        <taxon>Pseudomonadota</taxon>
        <taxon>Alphaproteobacteria</taxon>
        <taxon>Rhodobacterales</taxon>
        <taxon>Roseobacteraceae</taxon>
        <taxon>Wenxinia</taxon>
    </lineage>
</organism>
<dbReference type="Proteomes" id="UP000184292">
    <property type="component" value="Unassembled WGS sequence"/>
</dbReference>
<evidence type="ECO:0000256" key="2">
    <source>
        <dbReference type="SAM" id="SignalP"/>
    </source>
</evidence>
<dbReference type="GO" id="GO:0035438">
    <property type="term" value="F:cyclic-di-GMP binding"/>
    <property type="evidence" value="ECO:0007669"/>
    <property type="project" value="InterPro"/>
</dbReference>
<feature type="domain" description="PilZ" evidence="3">
    <location>
        <begin position="68"/>
        <end position="140"/>
    </location>
</feature>
<evidence type="ECO:0000313" key="4">
    <source>
        <dbReference type="EMBL" id="SHI60940.1"/>
    </source>
</evidence>
<sequence length="176" mass="18998">MLAGMWRLVLLLCLSPAGLAAQDVARPGGVRGVPGGLDLYGQILGVGLVLALIAGAIAIWGDRFRRSRRERRFDCDLPVRLVPDRGDPAVRLVDLSRHGARLRMSAPPAQGTRIGFLVCGVRITGTVAWTGEVFVGLRLHRALPKAVLMRLLAESAARAAPAERDEPLWARDGRRG</sequence>
<keyword evidence="1" id="KW-0472">Membrane</keyword>
<evidence type="ECO:0000259" key="3">
    <source>
        <dbReference type="Pfam" id="PF07238"/>
    </source>
</evidence>
<keyword evidence="2" id="KW-0732">Signal</keyword>
<dbReference type="OrthoDB" id="7877094at2"/>
<name>A0A1M6CIS9_9RHOB</name>
<gene>
    <name evidence="4" type="ORF">SAMN05444417_1214</name>
</gene>
<dbReference type="SUPFAM" id="SSF141371">
    <property type="entry name" value="PilZ domain-like"/>
    <property type="match status" value="1"/>
</dbReference>
<proteinExistence type="predicted"/>
<dbReference type="EMBL" id="FQYO01000002">
    <property type="protein sequence ID" value="SHI60940.1"/>
    <property type="molecule type" value="Genomic_DNA"/>
</dbReference>
<keyword evidence="1" id="KW-0812">Transmembrane</keyword>
<feature type="chain" id="PRO_5012816259" evidence="2">
    <location>
        <begin position="21"/>
        <end position="176"/>
    </location>
</feature>
<evidence type="ECO:0000313" key="5">
    <source>
        <dbReference type="Proteomes" id="UP000184292"/>
    </source>
</evidence>